<dbReference type="PANTHER" id="PTHR43547:SF2">
    <property type="entry name" value="HYBRID SIGNAL TRANSDUCTION HISTIDINE KINASE C"/>
    <property type="match status" value="1"/>
</dbReference>
<dbReference type="Pfam" id="PF00512">
    <property type="entry name" value="HisKA"/>
    <property type="match status" value="1"/>
</dbReference>
<evidence type="ECO:0000313" key="6">
    <source>
        <dbReference type="EMBL" id="MDP4535379.1"/>
    </source>
</evidence>
<organism evidence="6 7">
    <name type="scientific">Alkalimonas collagenimarina</name>
    <dbReference type="NCBI Taxonomy" id="400390"/>
    <lineage>
        <taxon>Bacteria</taxon>
        <taxon>Pseudomonadati</taxon>
        <taxon>Pseudomonadota</taxon>
        <taxon>Gammaproteobacteria</taxon>
        <taxon>Alkalimonas</taxon>
    </lineage>
</organism>
<dbReference type="EC" id="2.7.13.3" evidence="2"/>
<keyword evidence="4" id="KW-0812">Transmembrane</keyword>
<keyword evidence="4" id="KW-0472">Membrane</keyword>
<name>A0ABT9GWE6_9GAMM</name>
<evidence type="ECO:0000256" key="4">
    <source>
        <dbReference type="SAM" id="Phobius"/>
    </source>
</evidence>
<feature type="domain" description="Histidine kinase" evidence="5">
    <location>
        <begin position="865"/>
        <end position="1082"/>
    </location>
</feature>
<dbReference type="PRINTS" id="PR00344">
    <property type="entry name" value="BCTRLSENSOR"/>
</dbReference>
<keyword evidence="4" id="KW-1133">Transmembrane helix</keyword>
<protein>
    <recommendedName>
        <fullName evidence="2">histidine kinase</fullName>
        <ecNumber evidence="2">2.7.13.3</ecNumber>
    </recommendedName>
</protein>
<dbReference type="Pfam" id="PF02518">
    <property type="entry name" value="HATPase_c"/>
    <property type="match status" value="1"/>
</dbReference>
<keyword evidence="7" id="KW-1185">Reference proteome</keyword>
<dbReference type="PANTHER" id="PTHR43547">
    <property type="entry name" value="TWO-COMPONENT HISTIDINE KINASE"/>
    <property type="match status" value="1"/>
</dbReference>
<dbReference type="Gene3D" id="2.130.10.10">
    <property type="entry name" value="YVTN repeat-like/Quinoprotein amine dehydrogenase"/>
    <property type="match status" value="3"/>
</dbReference>
<comment type="catalytic activity">
    <reaction evidence="1">
        <text>ATP + protein L-histidine = ADP + protein N-phospho-L-histidine.</text>
        <dbReference type="EC" id="2.7.13.3"/>
    </reaction>
</comment>
<accession>A0ABT9GWE6</accession>
<reference evidence="6 7" key="1">
    <citation type="submission" date="2023-08" db="EMBL/GenBank/DDBJ databases">
        <authorList>
            <person name="Joshi A."/>
            <person name="Thite S."/>
        </authorList>
    </citation>
    <scope>NUCLEOTIDE SEQUENCE [LARGE SCALE GENOMIC DNA]</scope>
    <source>
        <strain evidence="6 7">AC40</strain>
    </source>
</reference>
<dbReference type="InterPro" id="IPR004358">
    <property type="entry name" value="Sig_transdc_His_kin-like_C"/>
</dbReference>
<evidence type="ECO:0000259" key="5">
    <source>
        <dbReference type="PROSITE" id="PS50109"/>
    </source>
</evidence>
<dbReference type="InterPro" id="IPR036097">
    <property type="entry name" value="HisK_dim/P_sf"/>
</dbReference>
<dbReference type="SMART" id="SM00388">
    <property type="entry name" value="HisKA"/>
    <property type="match status" value="1"/>
</dbReference>
<keyword evidence="3" id="KW-0597">Phosphoprotein</keyword>
<dbReference type="RefSeq" id="WP_305892656.1">
    <property type="nucleotide sequence ID" value="NZ_JAUZVZ010000004.1"/>
</dbReference>
<dbReference type="Pfam" id="PF07495">
    <property type="entry name" value="Y_Y_Y"/>
    <property type="match status" value="1"/>
</dbReference>
<evidence type="ECO:0000256" key="2">
    <source>
        <dbReference type="ARBA" id="ARBA00012438"/>
    </source>
</evidence>
<dbReference type="InterPro" id="IPR036890">
    <property type="entry name" value="HATPase_C_sf"/>
</dbReference>
<dbReference type="Gene3D" id="2.60.40.10">
    <property type="entry name" value="Immunoglobulins"/>
    <property type="match status" value="1"/>
</dbReference>
<dbReference type="InterPro" id="IPR003661">
    <property type="entry name" value="HisK_dim/P_dom"/>
</dbReference>
<dbReference type="SUPFAM" id="SSF63829">
    <property type="entry name" value="Calcium-dependent phosphotriesterase"/>
    <property type="match status" value="2"/>
</dbReference>
<dbReference type="Pfam" id="PF07494">
    <property type="entry name" value="Reg_prop"/>
    <property type="match status" value="1"/>
</dbReference>
<dbReference type="Gene3D" id="1.10.287.130">
    <property type="match status" value="1"/>
</dbReference>
<dbReference type="SUPFAM" id="SSF47384">
    <property type="entry name" value="Homodimeric domain of signal transducing histidine kinase"/>
    <property type="match status" value="1"/>
</dbReference>
<dbReference type="InterPro" id="IPR015943">
    <property type="entry name" value="WD40/YVTN_repeat-like_dom_sf"/>
</dbReference>
<evidence type="ECO:0000256" key="3">
    <source>
        <dbReference type="ARBA" id="ARBA00022553"/>
    </source>
</evidence>
<dbReference type="EMBL" id="JAUZVZ010000004">
    <property type="protein sequence ID" value="MDP4535379.1"/>
    <property type="molecule type" value="Genomic_DNA"/>
</dbReference>
<dbReference type="InterPro" id="IPR005467">
    <property type="entry name" value="His_kinase_dom"/>
</dbReference>
<dbReference type="InterPro" id="IPR011123">
    <property type="entry name" value="Y_Y_Y"/>
</dbReference>
<keyword evidence="6" id="KW-0547">Nucleotide-binding</keyword>
<dbReference type="InterPro" id="IPR011110">
    <property type="entry name" value="Reg_prop"/>
</dbReference>
<feature type="transmembrane region" description="Helical" evidence="4">
    <location>
        <begin position="768"/>
        <end position="787"/>
    </location>
</feature>
<dbReference type="PROSITE" id="PS50109">
    <property type="entry name" value="HIS_KIN"/>
    <property type="match status" value="1"/>
</dbReference>
<evidence type="ECO:0000256" key="1">
    <source>
        <dbReference type="ARBA" id="ARBA00000085"/>
    </source>
</evidence>
<dbReference type="InterPro" id="IPR003594">
    <property type="entry name" value="HATPase_dom"/>
</dbReference>
<comment type="caution">
    <text evidence="6">The sequence shown here is derived from an EMBL/GenBank/DDBJ whole genome shotgun (WGS) entry which is preliminary data.</text>
</comment>
<dbReference type="GO" id="GO:0005524">
    <property type="term" value="F:ATP binding"/>
    <property type="evidence" value="ECO:0007669"/>
    <property type="project" value="UniProtKB-KW"/>
</dbReference>
<dbReference type="CDD" id="cd00082">
    <property type="entry name" value="HisKA"/>
    <property type="match status" value="1"/>
</dbReference>
<dbReference type="SUPFAM" id="SSF55874">
    <property type="entry name" value="ATPase domain of HSP90 chaperone/DNA topoisomerase II/histidine kinase"/>
    <property type="match status" value="1"/>
</dbReference>
<gene>
    <name evidence="6" type="ORF">Q3O60_04150</name>
</gene>
<dbReference type="CDD" id="cd16922">
    <property type="entry name" value="HATPase_EvgS-ArcB-TorS-like"/>
    <property type="match status" value="1"/>
</dbReference>
<dbReference type="InterPro" id="IPR013783">
    <property type="entry name" value="Ig-like_fold"/>
</dbReference>
<evidence type="ECO:0000313" key="7">
    <source>
        <dbReference type="Proteomes" id="UP001231616"/>
    </source>
</evidence>
<keyword evidence="6" id="KW-0067">ATP-binding</keyword>
<sequence length="1082" mass="122213">MPGVVLILILSLLSLAITIEARPQLHRIGIDDGLPNSTIYDLVQDQQGYIWLATTDSGLLRYDGYHFINVPLQHEATHEQLSQADAGQLLLDQQQRLWVGTWGYGVARLDADRIGRTHFLTEGYQVQALMADQQGYVWVGTTTGLFRITPDDRIEQIGHIDEDTPLLHQRIWSLATADDGSVWIGTSQGIHRWTQDKGIDSGRKLHPERSAVSRQNEVRALLFYDERLWIGSRQGLLAIDTERWQITGFPVPGEGSTDVSPIINRIQLAPDGQLLLGSYEGLLRFDPQLNDYSSFRQHNALISSLNVRSILIDRTGLLWMGTRNNGLFYSRYGKNAFSGIEALMENPISEQFGLSVTSVDASDPDFLWFGTSERLYRLEHKSGSIQSYETFARVNKIVTGAEGYVFIATDAGLFRYDEAVNNIVHEPAPFASLQNTRPIVRDMLVMGNDQIWFGLWGQGVLQYNWQTSQSHHFLSELNQELIGDAVQSLKLMPDQTIWAGTRYSGLFQFDKEQGLLQQRTTANLAQLPSNNIQCIETNQHGELIICTNRGLLRWNQARDQTQLITTEDGLTSNHLLGALFEQGRTWLLSAEGLNLLSPDYQHVLSFSRHDGLTATEMNVGAVSRADNGMIYVGTLNGITVIDPSLIWINQHIPAPKITGFRINHGSSKPLFYADEPPLLQLNPDEASLEIQFSAMDFQDTARNSYQYRLIGFDEEWIDAGSRIYAFYAKLPPGDYEFQLVARNNHGVTSELIESLPIQVLPRWWQNNWLQIITVIFFLLILFAIHLYRLQYVRQVNQLLQQSVREKAKAQLLLESKVAERTQALEQSSSALSLRSKQLEHSMQELSKSNARLEQLNQLKDEFISTVSHELRTPLTSIRGALGLINSKVMPPDSDAYRDMVSTALHNSERLSQLINDLLDVQKFEAGKFSLQLSHLDMKQLLLSAKDDIRQFANQYRVSVTIKLPETSVIILADELRLRQVLDNLLSNAIKFSSTEGLVELRLIVGHDRICVEVEDHGQGIPEDFQPRLFEKFSQADASDSKKSPGTGLGLVICKNIVESHQGKIGFRSIEGKGTLFWFELPY</sequence>
<dbReference type="SMART" id="SM00387">
    <property type="entry name" value="HATPase_c"/>
    <property type="match status" value="1"/>
</dbReference>
<proteinExistence type="predicted"/>
<dbReference type="Proteomes" id="UP001231616">
    <property type="component" value="Unassembled WGS sequence"/>
</dbReference>
<dbReference type="Gene3D" id="3.30.565.10">
    <property type="entry name" value="Histidine kinase-like ATPase, C-terminal domain"/>
    <property type="match status" value="1"/>
</dbReference>